<dbReference type="Proteomes" id="UP000095038">
    <property type="component" value="Unassembled WGS sequence"/>
</dbReference>
<dbReference type="AlphaFoldDB" id="A0A1D2VJW6"/>
<evidence type="ECO:0000313" key="2">
    <source>
        <dbReference type="Proteomes" id="UP000095038"/>
    </source>
</evidence>
<organism evidence="1 2">
    <name type="scientific">Ascoidea rubescens DSM 1968</name>
    <dbReference type="NCBI Taxonomy" id="1344418"/>
    <lineage>
        <taxon>Eukaryota</taxon>
        <taxon>Fungi</taxon>
        <taxon>Dikarya</taxon>
        <taxon>Ascomycota</taxon>
        <taxon>Saccharomycotina</taxon>
        <taxon>Saccharomycetes</taxon>
        <taxon>Ascoideaceae</taxon>
        <taxon>Ascoidea</taxon>
    </lineage>
</organism>
<gene>
    <name evidence="1" type="ORF">ASCRUDRAFT_75143</name>
</gene>
<accession>A0A1D2VJW6</accession>
<dbReference type="RefSeq" id="XP_020048187.1">
    <property type="nucleotide sequence ID" value="XM_020192947.1"/>
</dbReference>
<sequence length="54" mass="5963">MGVVQSVALHLVSLPVNARRTHESPNLVLLIYLRNATYAADPKYRNITALSCVL</sequence>
<keyword evidence="2" id="KW-1185">Reference proteome</keyword>
<evidence type="ECO:0000313" key="1">
    <source>
        <dbReference type="EMBL" id="ODV61880.1"/>
    </source>
</evidence>
<dbReference type="GeneID" id="30966583"/>
<protein>
    <submittedName>
        <fullName evidence="1">Uncharacterized protein</fullName>
    </submittedName>
</protein>
<name>A0A1D2VJW6_9ASCO</name>
<dbReference type="EMBL" id="KV454478">
    <property type="protein sequence ID" value="ODV61880.1"/>
    <property type="molecule type" value="Genomic_DNA"/>
</dbReference>
<proteinExistence type="predicted"/>
<reference evidence="2" key="1">
    <citation type="submission" date="2016-05" db="EMBL/GenBank/DDBJ databases">
        <title>Comparative genomics of biotechnologically important yeasts.</title>
        <authorList>
            <consortium name="DOE Joint Genome Institute"/>
            <person name="Riley R."/>
            <person name="Haridas S."/>
            <person name="Wolfe K.H."/>
            <person name="Lopes M.R."/>
            <person name="Hittinger C.T."/>
            <person name="Goker M."/>
            <person name="Salamov A."/>
            <person name="Wisecaver J."/>
            <person name="Long T.M."/>
            <person name="Aerts A.L."/>
            <person name="Barry K."/>
            <person name="Choi C."/>
            <person name="Clum A."/>
            <person name="Coughlan A.Y."/>
            <person name="Deshpande S."/>
            <person name="Douglass A.P."/>
            <person name="Hanson S.J."/>
            <person name="Klenk H.-P."/>
            <person name="Labutti K."/>
            <person name="Lapidus A."/>
            <person name="Lindquist E."/>
            <person name="Lipzen A."/>
            <person name="Meier-Kolthoff J.P."/>
            <person name="Ohm R.A."/>
            <person name="Otillar R.P."/>
            <person name="Pangilinan J."/>
            <person name="Peng Y."/>
            <person name="Rokas A."/>
            <person name="Rosa C.A."/>
            <person name="Scheuner C."/>
            <person name="Sibirny A.A."/>
            <person name="Slot J.C."/>
            <person name="Stielow J.B."/>
            <person name="Sun H."/>
            <person name="Kurtzman C.P."/>
            <person name="Blackwell M."/>
            <person name="Grigoriev I.V."/>
            <person name="Jeffries T.W."/>
        </authorList>
    </citation>
    <scope>NUCLEOTIDE SEQUENCE [LARGE SCALE GENOMIC DNA]</scope>
    <source>
        <strain evidence="2">DSM 1968</strain>
    </source>
</reference>
<dbReference type="InParanoid" id="A0A1D2VJW6"/>